<dbReference type="Proteomes" id="UP001224325">
    <property type="component" value="Chromosome"/>
</dbReference>
<evidence type="ECO:0008006" key="3">
    <source>
        <dbReference type="Google" id="ProtNLM"/>
    </source>
</evidence>
<proteinExistence type="predicted"/>
<evidence type="ECO:0000313" key="2">
    <source>
        <dbReference type="Proteomes" id="UP001224325"/>
    </source>
</evidence>
<dbReference type="EMBL" id="CP155618">
    <property type="protein sequence ID" value="XBL14483.1"/>
    <property type="molecule type" value="Genomic_DNA"/>
</dbReference>
<sequence length="206" mass="24646">MKTFKNILSIAIILISINNLIAQGDTLSKEQKENIQVELEQYFEKLNLTEEQKTSYNQISKVHKEQLLLVKNSQMSQLEKLKEVKRIQSDKDAELKKLFSEEQYKIHQEFKEKQRNTMMENFLGYEKLNLTEDQEPQFAEITQRYRTQMQALKNSSKSKLGKYKEFKSIQNAKDSEMKNLLSKDQFKTYKEIQEEMKEKIMENRKK</sequence>
<dbReference type="AlphaFoldDB" id="A0AAU7EGS2"/>
<organism evidence="1 2">
    <name type="scientific">Mariniflexile litorale</name>
    <dbReference type="NCBI Taxonomy" id="3045158"/>
    <lineage>
        <taxon>Bacteria</taxon>
        <taxon>Pseudomonadati</taxon>
        <taxon>Bacteroidota</taxon>
        <taxon>Flavobacteriia</taxon>
        <taxon>Flavobacteriales</taxon>
        <taxon>Flavobacteriaceae</taxon>
        <taxon>Mariniflexile</taxon>
    </lineage>
</organism>
<keyword evidence="2" id="KW-1185">Reference proteome</keyword>
<accession>A0AAU7EGS2</accession>
<dbReference type="KEGG" id="mlil:QLS71_000325"/>
<dbReference type="RefSeq" id="WP_308992454.1">
    <property type="nucleotide sequence ID" value="NZ_CP155618.1"/>
</dbReference>
<evidence type="ECO:0000313" key="1">
    <source>
        <dbReference type="EMBL" id="XBL14483.1"/>
    </source>
</evidence>
<name>A0AAU7EGS2_9FLAO</name>
<gene>
    <name evidence="1" type="ORF">QLS71_000325</name>
</gene>
<reference evidence="1" key="1">
    <citation type="submission" date="2024-04" db="EMBL/GenBank/DDBJ databases">
        <title>Mariniflexile litorale, isolated from the shallow sediments of the Sea of Japan.</title>
        <authorList>
            <person name="Romanenko L."/>
            <person name="Isaeva M."/>
        </authorList>
    </citation>
    <scope>NUCLEOTIDE SEQUENCE [LARGE SCALE GENOMIC DNA]</scope>
    <source>
        <strain evidence="1">KMM 9835</strain>
    </source>
</reference>
<protein>
    <recommendedName>
        <fullName evidence="3">LTXXQ motif family protein</fullName>
    </recommendedName>
</protein>